<dbReference type="Pfam" id="PF08548">
    <property type="entry name" value="Peptidase_M10_C"/>
    <property type="match status" value="1"/>
</dbReference>
<dbReference type="EMBL" id="CP000554">
    <property type="protein sequence ID" value="ABM78863.1"/>
    <property type="molecule type" value="Genomic_DNA"/>
</dbReference>
<dbReference type="Gene3D" id="2.150.10.10">
    <property type="entry name" value="Serralysin-like metalloprotease, C-terminal"/>
    <property type="match status" value="1"/>
</dbReference>
<dbReference type="BioCyc" id="PMAR59922:G1G80-1859-MONOMER"/>
<evidence type="ECO:0000313" key="6">
    <source>
        <dbReference type="Proteomes" id="UP000002274"/>
    </source>
</evidence>
<evidence type="ECO:0000256" key="2">
    <source>
        <dbReference type="ARBA" id="ARBA00022525"/>
    </source>
</evidence>
<dbReference type="HOGENOM" id="CLU_374636_0_0_3"/>
<sequence length="741" mass="81151">MASSEKIRYISFSGGGWSSHTASSAWISGALQALRNKKKSEDVDFDDLLGGLHGAAGNSGGSWFVSMLAYSEEFKEGLNNVNGSADWFSRGYMGQVKDQFGRADDDNGKQQMINDLSSEIIEAILMTSSKISDLPENFKKLLIEYLSAKIKPYVSDAVELLHNDYYVNIASLGSKELKPDWSEVTKNLVYSPYDMKDQLNRPLGENPNKWAEGKDIIISASMPTKNVIVTGKTFDIDNFLSSSSFTENFNLPKESFASPVTIELDGGSAGTSWLKFLAGDHQLSYLQTDISWDEKASREESMETFLDSKLSIIDAATISSSAAGMLSSVDFVNKALGTKLDEVDFLKDINLGLDSDAIGKLSDLLSPYLARYLDGLSIPLSLSNSEASAEIPARDASLQSIAESQSYRLVDGGYVDNTAVANIVSSMQDEYSNEQEFSIALFSNSTGGDKTIPNSHLNLTEDVALLFGDPKEGSAKTWDKGTGYGFTIKTVSPHIFDIKAWENVDAPAWSYTSEKYGEGKEKRLQYYRLDVETISNDAFNIEAGYKGELHVFVNVDKQSNAAPVDLSMFNVYSEMFGTTQDAILKGDLIHGPGADFLLNALGLNLENKGSYQASLLKGVSNDDYISGSDGNDILIGNHKKNKLTGGRGSDIFKYQTISDSRPGEESRDLITDFSSREEDKIDLSMIEADLSFIGSDEFSGENGEVRFYNGMLIVNIKGASDPEMEIQLEAVNTFNPEHLIL</sequence>
<evidence type="ECO:0000259" key="4">
    <source>
        <dbReference type="Pfam" id="PF08548"/>
    </source>
</evidence>
<keyword evidence="3" id="KW-0677">Repeat</keyword>
<evidence type="ECO:0000256" key="1">
    <source>
        <dbReference type="ARBA" id="ARBA00004613"/>
    </source>
</evidence>
<organism evidence="5 6">
    <name type="scientific">Prochlorococcus marinus (strain MIT 9303)</name>
    <dbReference type="NCBI Taxonomy" id="59922"/>
    <lineage>
        <taxon>Bacteria</taxon>
        <taxon>Bacillati</taxon>
        <taxon>Cyanobacteriota</taxon>
        <taxon>Cyanophyceae</taxon>
        <taxon>Synechococcales</taxon>
        <taxon>Prochlorococcaceae</taxon>
        <taxon>Prochlorococcus</taxon>
    </lineage>
</organism>
<dbReference type="STRING" id="59922.P9303_21281"/>
<dbReference type="SUPFAM" id="SSF51120">
    <property type="entry name" value="beta-Roll"/>
    <property type="match status" value="1"/>
</dbReference>
<name>A2CBK3_PROM3</name>
<dbReference type="Proteomes" id="UP000002274">
    <property type="component" value="Chromosome"/>
</dbReference>
<dbReference type="KEGG" id="pmf:P9303_21281"/>
<dbReference type="GO" id="GO:0005509">
    <property type="term" value="F:calcium ion binding"/>
    <property type="evidence" value="ECO:0007669"/>
    <property type="project" value="InterPro"/>
</dbReference>
<evidence type="ECO:0000313" key="5">
    <source>
        <dbReference type="EMBL" id="ABM78863.1"/>
    </source>
</evidence>
<dbReference type="InterPro" id="IPR013858">
    <property type="entry name" value="Peptidase_M10B_C"/>
</dbReference>
<reference evidence="5 6" key="1">
    <citation type="journal article" date="2007" name="PLoS Genet.">
        <title>Patterns and implications of gene gain and loss in the evolution of Prochlorococcus.</title>
        <authorList>
            <person name="Kettler G.C."/>
            <person name="Martiny A.C."/>
            <person name="Huang K."/>
            <person name="Zucker J."/>
            <person name="Coleman M.L."/>
            <person name="Rodrigue S."/>
            <person name="Chen F."/>
            <person name="Lapidus A."/>
            <person name="Ferriera S."/>
            <person name="Johnson J."/>
            <person name="Steglich C."/>
            <person name="Church G.M."/>
            <person name="Richardson P."/>
            <person name="Chisholm S.W."/>
        </authorList>
    </citation>
    <scope>NUCLEOTIDE SEQUENCE [LARGE SCALE GENOMIC DNA]</scope>
    <source>
        <strain evidence="5 6">MIT 9303</strain>
    </source>
</reference>
<proteinExistence type="predicted"/>
<accession>A2CBK3</accession>
<feature type="domain" description="Peptidase M10 serralysin C-terminal" evidence="4">
    <location>
        <begin position="614"/>
        <end position="709"/>
    </location>
</feature>
<dbReference type="AlphaFoldDB" id="A2CBK3"/>
<dbReference type="RefSeq" id="WP_011826737.1">
    <property type="nucleotide sequence ID" value="NC_008820.1"/>
</dbReference>
<protein>
    <recommendedName>
        <fullName evidence="4">Peptidase M10 serralysin C-terminal domain-containing protein</fullName>
    </recommendedName>
</protein>
<keyword evidence="2" id="KW-0964">Secreted</keyword>
<dbReference type="GO" id="GO:0005615">
    <property type="term" value="C:extracellular space"/>
    <property type="evidence" value="ECO:0007669"/>
    <property type="project" value="InterPro"/>
</dbReference>
<evidence type="ECO:0000256" key="3">
    <source>
        <dbReference type="ARBA" id="ARBA00022737"/>
    </source>
</evidence>
<comment type="subcellular location">
    <subcellularLocation>
        <location evidence="1">Secreted</location>
    </subcellularLocation>
</comment>
<gene>
    <name evidence="5" type="ordered locus">P9303_21281</name>
</gene>
<dbReference type="InterPro" id="IPR011049">
    <property type="entry name" value="Serralysin-like_metalloprot_C"/>
</dbReference>